<protein>
    <recommendedName>
        <fullName evidence="4">Gustatory receptor</fullName>
    </recommendedName>
</protein>
<feature type="transmembrane region" description="Helical" evidence="1">
    <location>
        <begin position="57"/>
        <end position="77"/>
    </location>
</feature>
<name>A0A8X6K292_NEPPI</name>
<dbReference type="AlphaFoldDB" id="A0A8X6K292"/>
<feature type="transmembrane region" description="Helical" evidence="1">
    <location>
        <begin position="179"/>
        <end position="207"/>
    </location>
</feature>
<proteinExistence type="predicted"/>
<feature type="transmembrane region" description="Helical" evidence="1">
    <location>
        <begin position="290"/>
        <end position="309"/>
    </location>
</feature>
<feature type="transmembrane region" description="Helical" evidence="1">
    <location>
        <begin position="83"/>
        <end position="105"/>
    </location>
</feature>
<feature type="transmembrane region" description="Helical" evidence="1">
    <location>
        <begin position="139"/>
        <end position="159"/>
    </location>
</feature>
<comment type="caution">
    <text evidence="2">The sequence shown here is derived from an EMBL/GenBank/DDBJ whole genome shotgun (WGS) entry which is preliminary data.</text>
</comment>
<feature type="transmembrane region" description="Helical" evidence="1">
    <location>
        <begin position="28"/>
        <end position="45"/>
    </location>
</feature>
<feature type="transmembrane region" description="Helical" evidence="1">
    <location>
        <begin position="368"/>
        <end position="386"/>
    </location>
</feature>
<reference evidence="2" key="1">
    <citation type="submission" date="2020-08" db="EMBL/GenBank/DDBJ databases">
        <title>Multicomponent nature underlies the extraordinary mechanical properties of spider dragline silk.</title>
        <authorList>
            <person name="Kono N."/>
            <person name="Nakamura H."/>
            <person name="Mori M."/>
            <person name="Yoshida Y."/>
            <person name="Ohtoshi R."/>
            <person name="Malay A.D."/>
            <person name="Moran D.A.P."/>
            <person name="Tomita M."/>
            <person name="Numata K."/>
            <person name="Arakawa K."/>
        </authorList>
    </citation>
    <scope>NUCLEOTIDE SEQUENCE</scope>
</reference>
<keyword evidence="1" id="KW-0472">Membrane</keyword>
<sequence>MEVFSPRITSSSSKIRKSPKEKFNSFNWLYKTTLTIGIAIAPIRMKSSHGNTLVKMWYLGLFVFKTITLIIAFTYVFRMLPGYAVNFSYYFFDSFSYIMMVTFMVKRRQIFSATKTITYLSHRISPGTFVGSKTIKYEIFLLVGSTAIILAIFITFFFYQEWDIYLVVIHPVFNITEKTYTWIVVFSVVSIHTLSFITCFVAVLLCYSSYLAAGGLLRVYAETIRGLKDRISIIQNLELLQEISNSVKKIDAALRSCVFFLFGTVVGTFFAAITVLFSDNYRLQTPVARIYVVLTLVGGLIIILALTSGGETVSEGRQLLKIALLESNKLIAGRSPDVVSPFILLADSIRNVNLEVTGCEMFAINKRLVLTIVGMIITYSFLLFQLNGESLNNRG</sequence>
<organism evidence="2 3">
    <name type="scientific">Nephila pilipes</name>
    <name type="common">Giant wood spider</name>
    <name type="synonym">Nephila maculata</name>
    <dbReference type="NCBI Taxonomy" id="299642"/>
    <lineage>
        <taxon>Eukaryota</taxon>
        <taxon>Metazoa</taxon>
        <taxon>Ecdysozoa</taxon>
        <taxon>Arthropoda</taxon>
        <taxon>Chelicerata</taxon>
        <taxon>Arachnida</taxon>
        <taxon>Araneae</taxon>
        <taxon>Araneomorphae</taxon>
        <taxon>Entelegynae</taxon>
        <taxon>Araneoidea</taxon>
        <taxon>Nephilidae</taxon>
        <taxon>Nephila</taxon>
    </lineage>
</organism>
<dbReference type="EMBL" id="BMAW01092770">
    <property type="protein sequence ID" value="GFS56898.1"/>
    <property type="molecule type" value="Genomic_DNA"/>
</dbReference>
<evidence type="ECO:0000313" key="3">
    <source>
        <dbReference type="Proteomes" id="UP000887013"/>
    </source>
</evidence>
<keyword evidence="1" id="KW-1133">Transmembrane helix</keyword>
<evidence type="ECO:0000313" key="2">
    <source>
        <dbReference type="EMBL" id="GFS56898.1"/>
    </source>
</evidence>
<evidence type="ECO:0000256" key="1">
    <source>
        <dbReference type="SAM" id="Phobius"/>
    </source>
</evidence>
<keyword evidence="3" id="KW-1185">Reference proteome</keyword>
<gene>
    <name evidence="2" type="primary">AVEN_155176_1</name>
    <name evidence="2" type="ORF">NPIL_395501</name>
</gene>
<feature type="transmembrane region" description="Helical" evidence="1">
    <location>
        <begin position="258"/>
        <end position="278"/>
    </location>
</feature>
<dbReference type="OrthoDB" id="6422868at2759"/>
<keyword evidence="1" id="KW-0812">Transmembrane</keyword>
<dbReference type="Proteomes" id="UP000887013">
    <property type="component" value="Unassembled WGS sequence"/>
</dbReference>
<accession>A0A8X6K292</accession>
<evidence type="ECO:0008006" key="4">
    <source>
        <dbReference type="Google" id="ProtNLM"/>
    </source>
</evidence>